<dbReference type="GeneID" id="101863243"/>
<evidence type="ECO:0000259" key="2">
    <source>
        <dbReference type="PROSITE" id="PS50225"/>
    </source>
</evidence>
<dbReference type="Proteomes" id="UP000694888">
    <property type="component" value="Unplaced"/>
</dbReference>
<evidence type="ECO:0000313" key="4">
    <source>
        <dbReference type="RefSeq" id="XP_005093160.1"/>
    </source>
</evidence>
<dbReference type="RefSeq" id="XP_005093162.1">
    <property type="nucleotide sequence ID" value="XM_005093105.3"/>
</dbReference>
<dbReference type="InterPro" id="IPR001496">
    <property type="entry name" value="SOCS_box"/>
</dbReference>
<evidence type="ECO:0000313" key="3">
    <source>
        <dbReference type="Proteomes" id="UP000694888"/>
    </source>
</evidence>
<dbReference type="RefSeq" id="XP_005093161.1">
    <property type="nucleotide sequence ID" value="XM_005093104.3"/>
</dbReference>
<dbReference type="SMART" id="SM00969">
    <property type="entry name" value="SOCS_box"/>
    <property type="match status" value="1"/>
</dbReference>
<organism evidence="3 6">
    <name type="scientific">Aplysia californica</name>
    <name type="common">California sea hare</name>
    <dbReference type="NCBI Taxonomy" id="6500"/>
    <lineage>
        <taxon>Eukaryota</taxon>
        <taxon>Metazoa</taxon>
        <taxon>Spiralia</taxon>
        <taxon>Lophotrochozoa</taxon>
        <taxon>Mollusca</taxon>
        <taxon>Gastropoda</taxon>
        <taxon>Heterobranchia</taxon>
        <taxon>Euthyneura</taxon>
        <taxon>Tectipleura</taxon>
        <taxon>Aplysiida</taxon>
        <taxon>Aplysioidea</taxon>
        <taxon>Aplysiidae</taxon>
        <taxon>Aplysia</taxon>
    </lineage>
</organism>
<reference evidence="4 5" key="1">
    <citation type="submission" date="2025-05" db="UniProtKB">
        <authorList>
            <consortium name="RefSeq"/>
        </authorList>
    </citation>
    <scope>IDENTIFICATION</scope>
</reference>
<evidence type="ECO:0000256" key="1">
    <source>
        <dbReference type="SAM" id="MobiDB-lite"/>
    </source>
</evidence>
<dbReference type="SUPFAM" id="SSF158235">
    <property type="entry name" value="SOCS box-like"/>
    <property type="match status" value="1"/>
</dbReference>
<dbReference type="InterPro" id="IPR036036">
    <property type="entry name" value="SOCS_box-like_dom_sf"/>
</dbReference>
<feature type="domain" description="SOCS box" evidence="2">
    <location>
        <begin position="403"/>
        <end position="440"/>
    </location>
</feature>
<feature type="compositionally biased region" description="Basic and acidic residues" evidence="1">
    <location>
        <begin position="49"/>
        <end position="60"/>
    </location>
</feature>
<proteinExistence type="predicted"/>
<protein>
    <submittedName>
        <fullName evidence="4 5">Uncharacterized protein LOC101863243</fullName>
    </submittedName>
</protein>
<feature type="region of interest" description="Disordered" evidence="1">
    <location>
        <begin position="27"/>
        <end position="60"/>
    </location>
</feature>
<dbReference type="Pfam" id="PF07525">
    <property type="entry name" value="SOCS_box"/>
    <property type="match status" value="1"/>
</dbReference>
<sequence>MGNRSGAILARTSSLMSAENYGHIQFSQDDDEEALPHRSQTGRFLRTNNGKDKDDADVGTGKCERKSDWNLRFSGDMLQWEKVAASFGLDEYKILLDCSQGSDLCDRDYVCNSYLSVRYHRWKGAFYVSRFKHKPFIVPVSSHSDMPRLMSSVTARKLPVVALQRHLVVLEMMVGDRIHAFPIMDCKTRCIKAVYQPRFVLTLIEGAISPDLKYSGLLLYCQSEDSPFFSYSLFLVDNESGEVLSRTCLSRGDVEPRFAFHPAYKSPHVAVVQYSNDNSSSKLVILRLKDEEVKVASSPHLSSLLGSHQLYPRFSPDGNFLLLHKLMDDRFGITSYCDTYIFRVTGNNFQLVKYISSKIPGGFRACRVFHHPEFSRCGQYLRVISKPKEVAVSVFALPSCVGLSARCRQVIMERISSYDQVSQLPIPNKLKDFLLFKPLSDY</sequence>
<name>A0ABM0JGH2_APLCA</name>
<gene>
    <name evidence="4 5 6" type="primary">LOC101863243</name>
</gene>
<dbReference type="PROSITE" id="PS50225">
    <property type="entry name" value="SOCS"/>
    <property type="match status" value="1"/>
</dbReference>
<evidence type="ECO:0000313" key="5">
    <source>
        <dbReference type="RefSeq" id="XP_005093161.1"/>
    </source>
</evidence>
<dbReference type="SUPFAM" id="SSF82171">
    <property type="entry name" value="DPP6 N-terminal domain-like"/>
    <property type="match status" value="1"/>
</dbReference>
<evidence type="ECO:0000313" key="6">
    <source>
        <dbReference type="RefSeq" id="XP_005093162.1"/>
    </source>
</evidence>
<keyword evidence="3" id="KW-1185">Reference proteome</keyword>
<dbReference type="RefSeq" id="XP_005093160.1">
    <property type="nucleotide sequence ID" value="XM_005093103.2"/>
</dbReference>
<accession>A0ABM0JGH2</accession>
<feature type="compositionally biased region" description="Polar residues" evidence="1">
    <location>
        <begin position="38"/>
        <end position="48"/>
    </location>
</feature>